<proteinExistence type="predicted"/>
<name>A0A7Z0IVM1_9ACTN</name>
<feature type="region of interest" description="Disordered" evidence="1">
    <location>
        <begin position="502"/>
        <end position="535"/>
    </location>
</feature>
<dbReference type="RefSeq" id="WP_179661802.1">
    <property type="nucleotide sequence ID" value="NZ_JACBZR010000002.1"/>
</dbReference>
<dbReference type="EMBL" id="JACBZR010000002">
    <property type="protein sequence ID" value="NYI81231.1"/>
    <property type="molecule type" value="Genomic_DNA"/>
</dbReference>
<feature type="compositionally biased region" description="Low complexity" evidence="1">
    <location>
        <begin position="417"/>
        <end position="431"/>
    </location>
</feature>
<dbReference type="AlphaFoldDB" id="A0A7Z0IVM1"/>
<organism evidence="2 3">
    <name type="scientific">Nocardioides panzhihuensis</name>
    <dbReference type="NCBI Taxonomy" id="860243"/>
    <lineage>
        <taxon>Bacteria</taxon>
        <taxon>Bacillati</taxon>
        <taxon>Actinomycetota</taxon>
        <taxon>Actinomycetes</taxon>
        <taxon>Propionibacteriales</taxon>
        <taxon>Nocardioidaceae</taxon>
        <taxon>Nocardioides</taxon>
    </lineage>
</organism>
<gene>
    <name evidence="2" type="ORF">BJ988_005939</name>
</gene>
<comment type="caution">
    <text evidence="2">The sequence shown here is derived from an EMBL/GenBank/DDBJ whole genome shotgun (WGS) entry which is preliminary data.</text>
</comment>
<accession>A0A7Z0IVM1</accession>
<evidence type="ECO:0000313" key="3">
    <source>
        <dbReference type="Proteomes" id="UP000564496"/>
    </source>
</evidence>
<evidence type="ECO:0000313" key="2">
    <source>
        <dbReference type="EMBL" id="NYI81231.1"/>
    </source>
</evidence>
<keyword evidence="3" id="KW-1185">Reference proteome</keyword>
<evidence type="ECO:0000256" key="1">
    <source>
        <dbReference type="SAM" id="MobiDB-lite"/>
    </source>
</evidence>
<protein>
    <submittedName>
        <fullName evidence="2">Uncharacterized protein</fullName>
    </submittedName>
</protein>
<feature type="region of interest" description="Disordered" evidence="1">
    <location>
        <begin position="98"/>
        <end position="126"/>
    </location>
</feature>
<reference evidence="2 3" key="1">
    <citation type="submission" date="2020-07" db="EMBL/GenBank/DDBJ databases">
        <title>Sequencing the genomes of 1000 actinobacteria strains.</title>
        <authorList>
            <person name="Klenk H.-P."/>
        </authorList>
    </citation>
    <scope>NUCLEOTIDE SEQUENCE [LARGE SCALE GENOMIC DNA]</scope>
    <source>
        <strain evidence="2 3">DSM 26487</strain>
    </source>
</reference>
<feature type="region of interest" description="Disordered" evidence="1">
    <location>
        <begin position="394"/>
        <end position="483"/>
    </location>
</feature>
<dbReference type="Proteomes" id="UP000564496">
    <property type="component" value="Unassembled WGS sequence"/>
</dbReference>
<feature type="compositionally biased region" description="Basic and acidic residues" evidence="1">
    <location>
        <begin position="445"/>
        <end position="465"/>
    </location>
</feature>
<sequence length="535" mass="57580">MLGTYGEHQEAAAAALHELLSHMSARRHSGRDSHDFGTDAQRRLLLQRREAVLDALSDRIRLWATPGTQPTTAARVKVSNLGHETLPLLMGVIEERGRLPREERQSPLDVLRPAAGEQSSPGESARVDEELELWRQAAIELAAANHVLTTGEQDWFYQPATLWPVLADTATAAEAVVVLDEGLRRSGLQATDPHSPGAARQDALTARLIAGHTVRVARWQTTSEAADTLRAQPFESVDDSLPTGPAGPKVRLVRGVHDIAPAMQQLSRLVAPIRLSSAAADQEPQMGVRLLRPLAASWIEALEHVERLAGPAGEGYQFDNHRDSLGKLYNAMRTMVDTDPKAAAAASRDVVAQQSEIVRGLAVVAKATSSDITLAAAEQRALIAAAHEVGHQVGRRANQEVDRPDTQLQGRGGFPLASSRGRGQAAGAARALTEIPRPPSVVEAARARQWEDAPRPPGRTARDGLRATLDTTPSPGTASGIPGGLAAESYAVKVSDQLHDALTPDQVAAYDRNAADRTRSGRRRRNSDKESERDQ</sequence>